<keyword evidence="3" id="KW-1185">Reference proteome</keyword>
<comment type="caution">
    <text evidence="2">The sequence shown here is derived from an EMBL/GenBank/DDBJ whole genome shotgun (WGS) entry which is preliminary data.</text>
</comment>
<dbReference type="GO" id="GO:0005524">
    <property type="term" value="F:ATP binding"/>
    <property type="evidence" value="ECO:0007669"/>
    <property type="project" value="InterPro"/>
</dbReference>
<name>A0A420XZ52_9PEZI</name>
<accession>A0A420XZ52</accession>
<reference evidence="2 3" key="1">
    <citation type="submission" date="2018-08" db="EMBL/GenBank/DDBJ databases">
        <title>Draft genome of the lignicolous fungus Coniochaeta pulveracea.</title>
        <authorList>
            <person name="Borstlap C.J."/>
            <person name="De Witt R.N."/>
            <person name="Botha A."/>
            <person name="Volschenk H."/>
        </authorList>
    </citation>
    <scope>NUCLEOTIDE SEQUENCE [LARGE SCALE GENOMIC DNA]</scope>
    <source>
        <strain evidence="2 3">CAB683</strain>
    </source>
</reference>
<dbReference type="PROSITE" id="PS00108">
    <property type="entry name" value="PROTEIN_KINASE_ST"/>
    <property type="match status" value="1"/>
</dbReference>
<dbReference type="InterPro" id="IPR008271">
    <property type="entry name" value="Ser/Thr_kinase_AS"/>
</dbReference>
<dbReference type="InterPro" id="IPR053235">
    <property type="entry name" value="Ser_Thr_kinase"/>
</dbReference>
<evidence type="ECO:0000259" key="1">
    <source>
        <dbReference type="PROSITE" id="PS50011"/>
    </source>
</evidence>
<dbReference type="OrthoDB" id="4062651at2759"/>
<dbReference type="PANTHER" id="PTHR24361">
    <property type="entry name" value="MITOGEN-ACTIVATED KINASE KINASE KINASE"/>
    <property type="match status" value="1"/>
</dbReference>
<protein>
    <recommendedName>
        <fullName evidence="1">Protein kinase domain-containing protein</fullName>
    </recommendedName>
</protein>
<dbReference type="Gene3D" id="1.10.510.10">
    <property type="entry name" value="Transferase(Phosphotransferase) domain 1"/>
    <property type="match status" value="1"/>
</dbReference>
<dbReference type="InterPro" id="IPR011009">
    <property type="entry name" value="Kinase-like_dom_sf"/>
</dbReference>
<dbReference type="PANTHER" id="PTHR24361:SF613">
    <property type="entry name" value="NUCLEAR RECEPTOR-BINDING PROTEIN-RELATED"/>
    <property type="match status" value="1"/>
</dbReference>
<dbReference type="CDD" id="cd00180">
    <property type="entry name" value="PKc"/>
    <property type="match status" value="1"/>
</dbReference>
<dbReference type="GO" id="GO:0005737">
    <property type="term" value="C:cytoplasm"/>
    <property type="evidence" value="ECO:0007669"/>
    <property type="project" value="TreeGrafter"/>
</dbReference>
<dbReference type="SUPFAM" id="SSF56112">
    <property type="entry name" value="Protein kinase-like (PK-like)"/>
    <property type="match status" value="1"/>
</dbReference>
<dbReference type="STRING" id="177199.A0A420XZ52"/>
<dbReference type="Proteomes" id="UP000275385">
    <property type="component" value="Unassembled WGS sequence"/>
</dbReference>
<sequence>MAVAGLHLATPLPISCTTSISFPSNSYRREVPLDTPVSNLASRICIKQHSILFTYASTTSRLKWHVRLTFSAIWLPTATYKSRVSAAQRLVRRIHLERIPFLHDTVTEVVVSSHHDSAALLPLPLRRVDKQDAEQDDISLPDSWYYIREDPWRVRFPSYTCDATTRMVPLSVLSKERPLAPGVSVVRLAGDERESYVYKEIERPLYTPDDTKMIELEMQHLKLLRNANTNDDTDGGKYVVRFVAAVISDNPYRTSIDGADAEQQTVARGILLEYHTGGSLEEALSTAEIRQIRPVESTNAPTPQDKRPWRGWAVQVAHGLQYLHEQGLAHLDLKPSNVVISGAGQAVIIDISGWAGTHEYLAPEVREVFHLAQLGLEVRVRNDCWALGRLFERMALAAGLDGQDADGEVLEAAASRLTVHEPEKRMGIAEAVSFLQGVELTLGDGRASSLQEVWRGQRNAKDWLRDRLSRLGDLVKYCWGIFRPDRTRTDTGGSEIS</sequence>
<dbReference type="EMBL" id="QVQW01000086">
    <property type="protein sequence ID" value="RKU40947.1"/>
    <property type="molecule type" value="Genomic_DNA"/>
</dbReference>
<dbReference type="AlphaFoldDB" id="A0A420XZ52"/>
<evidence type="ECO:0000313" key="3">
    <source>
        <dbReference type="Proteomes" id="UP000275385"/>
    </source>
</evidence>
<dbReference type="SMART" id="SM00220">
    <property type="entry name" value="S_TKc"/>
    <property type="match status" value="1"/>
</dbReference>
<evidence type="ECO:0000313" key="2">
    <source>
        <dbReference type="EMBL" id="RKU40947.1"/>
    </source>
</evidence>
<proteinExistence type="predicted"/>
<dbReference type="GO" id="GO:0004674">
    <property type="term" value="F:protein serine/threonine kinase activity"/>
    <property type="evidence" value="ECO:0007669"/>
    <property type="project" value="TreeGrafter"/>
</dbReference>
<gene>
    <name evidence="2" type="ORF">DL546_001822</name>
</gene>
<dbReference type="Pfam" id="PF00069">
    <property type="entry name" value="Pkinase"/>
    <property type="match status" value="1"/>
</dbReference>
<feature type="domain" description="Protein kinase" evidence="1">
    <location>
        <begin position="173"/>
        <end position="464"/>
    </location>
</feature>
<dbReference type="PROSITE" id="PS50011">
    <property type="entry name" value="PROTEIN_KINASE_DOM"/>
    <property type="match status" value="1"/>
</dbReference>
<organism evidence="2 3">
    <name type="scientific">Coniochaeta pulveracea</name>
    <dbReference type="NCBI Taxonomy" id="177199"/>
    <lineage>
        <taxon>Eukaryota</taxon>
        <taxon>Fungi</taxon>
        <taxon>Dikarya</taxon>
        <taxon>Ascomycota</taxon>
        <taxon>Pezizomycotina</taxon>
        <taxon>Sordariomycetes</taxon>
        <taxon>Sordariomycetidae</taxon>
        <taxon>Coniochaetales</taxon>
        <taxon>Coniochaetaceae</taxon>
        <taxon>Coniochaeta</taxon>
    </lineage>
</organism>
<dbReference type="InterPro" id="IPR000719">
    <property type="entry name" value="Prot_kinase_dom"/>
</dbReference>